<protein>
    <submittedName>
        <fullName evidence="2">DUF2125 domain-containing protein</fullName>
    </submittedName>
</protein>
<dbReference type="Proteomes" id="UP000642488">
    <property type="component" value="Unassembled WGS sequence"/>
</dbReference>
<dbReference type="RefSeq" id="WP_198916397.1">
    <property type="nucleotide sequence ID" value="NZ_JAEKPD010000009.1"/>
</dbReference>
<dbReference type="AlphaFoldDB" id="A0A934IA24"/>
<feature type="signal peptide" evidence="1">
    <location>
        <begin position="1"/>
        <end position="22"/>
    </location>
</feature>
<feature type="chain" id="PRO_5037012957" evidence="1">
    <location>
        <begin position="23"/>
        <end position="474"/>
    </location>
</feature>
<keyword evidence="3" id="KW-1185">Reference proteome</keyword>
<proteinExistence type="predicted"/>
<evidence type="ECO:0000313" key="2">
    <source>
        <dbReference type="EMBL" id="MBJ3763223.1"/>
    </source>
</evidence>
<reference evidence="2" key="1">
    <citation type="submission" date="2020-12" db="EMBL/GenBank/DDBJ databases">
        <title>Bacterial taxonomy.</title>
        <authorList>
            <person name="Pan X."/>
        </authorList>
    </citation>
    <scope>NUCLEOTIDE SEQUENCE</scope>
    <source>
        <strain evidence="2">KCTC 52957</strain>
    </source>
</reference>
<dbReference type="EMBL" id="JAEKPD010000009">
    <property type="protein sequence ID" value="MBJ3763223.1"/>
    <property type="molecule type" value="Genomic_DNA"/>
</dbReference>
<name>A0A934IA24_9RHOB</name>
<accession>A0A934IA24</accession>
<evidence type="ECO:0000313" key="3">
    <source>
        <dbReference type="Proteomes" id="UP000642488"/>
    </source>
</evidence>
<keyword evidence="1" id="KW-0732">Signal</keyword>
<organism evidence="2 3">
    <name type="scientific">Palleronia pontilimi</name>
    <dbReference type="NCBI Taxonomy" id="1964209"/>
    <lineage>
        <taxon>Bacteria</taxon>
        <taxon>Pseudomonadati</taxon>
        <taxon>Pseudomonadota</taxon>
        <taxon>Alphaproteobacteria</taxon>
        <taxon>Rhodobacterales</taxon>
        <taxon>Roseobacteraceae</taxon>
        <taxon>Palleronia</taxon>
    </lineage>
</organism>
<sequence length="474" mass="48571">MSHKAILTFGALALAWPAQGLADITASQLWDIWQGDGALSMRAAEVEMRRDGLSLMGVTVGLGDGDTRGTFLIERLDMTDTDAATVEIAVPDPVRFTGAGLPEMAALIVDYSEAEITADRSGARISYALDAPQIAVELSGGGAQVSALDYVLEDVTAALEAGARLDQPLSVQSSVARVDGTIETSAREGQTGGSRVSFTATELQGTMAADRPDQLVGGDPSSVLADFETSTSFTDLELQIDGDSPQGPVTAEVNLGAGQIASAATGGVLTSDVDTRDIVIGTTGGRMPAMPDALSIGTLAYSLTLPVAADQDGPLSLSLTADAIAPAETLWSLLDPGKELPRDPASLTLSLSAIARPSAEPGPGLGAQSPFDIRSFELQELDLSVLGAQVTGSGQVDQPLDQRAAEGQVTLVATGLLELIGTLAALGILPPEQELGARMGLAFATVPLPGGAGLKTELVFGPDGAIRLNGMQVR</sequence>
<comment type="caution">
    <text evidence="2">The sequence shown here is derived from an EMBL/GenBank/DDBJ whole genome shotgun (WGS) entry which is preliminary data.</text>
</comment>
<evidence type="ECO:0000256" key="1">
    <source>
        <dbReference type="SAM" id="SignalP"/>
    </source>
</evidence>
<gene>
    <name evidence="2" type="ORF">ILP92_10745</name>
</gene>